<dbReference type="AlphaFoldDB" id="A0A7H8QH96"/>
<dbReference type="InterPro" id="IPR036047">
    <property type="entry name" value="F-box-like_dom_sf"/>
</dbReference>
<organism evidence="2 3">
    <name type="scientific">Talaromyces rugulosus</name>
    <name type="common">Penicillium rugulosum</name>
    <dbReference type="NCBI Taxonomy" id="121627"/>
    <lineage>
        <taxon>Eukaryota</taxon>
        <taxon>Fungi</taxon>
        <taxon>Dikarya</taxon>
        <taxon>Ascomycota</taxon>
        <taxon>Pezizomycotina</taxon>
        <taxon>Eurotiomycetes</taxon>
        <taxon>Eurotiomycetidae</taxon>
        <taxon>Eurotiales</taxon>
        <taxon>Trichocomaceae</taxon>
        <taxon>Talaromyces</taxon>
        <taxon>Talaromyces sect. Islandici</taxon>
    </lineage>
</organism>
<name>A0A7H8QH96_TALRU</name>
<dbReference type="SMART" id="SM00256">
    <property type="entry name" value="FBOX"/>
    <property type="match status" value="1"/>
</dbReference>
<accession>A0A7H8QH96</accession>
<dbReference type="CDD" id="cd09917">
    <property type="entry name" value="F-box_SF"/>
    <property type="match status" value="1"/>
</dbReference>
<evidence type="ECO:0000313" key="3">
    <source>
        <dbReference type="Proteomes" id="UP000509510"/>
    </source>
</evidence>
<dbReference type="Gene3D" id="1.20.1280.50">
    <property type="match status" value="1"/>
</dbReference>
<sequence>MASPQPGDIAYLPQELFQMLVGYLEPVDIVRCRRVSQTWYEAFGNPSSLIPIAKERFPLAKEVRELYQTAASACGEEYSEKRLHQWRAVFDKVSERYYRLARGRPRSIQKFNLQGNNNHGKGGYRTFRVSPWETHSSHFGDNIDMFFDQALWTYEEGLAVFPNEDEDCLTLLDLETQHTFMVPFVTAEKIIRRLRLHDRLLVIEWAENEPFHWLNERDSVHRHYATSFDITQDGRGWDITLRNEWKIMFLGHPLGERDRFFSTHSRSHYAIYVWQPNRSLYTAEEDAPIESLSVWDISRRSEYRASQDPTGRLRDTSADSGPPIVNRLTFRELGFHSVRQGGLPGIIRLDIPNGSDSISITEVKNPGLSDEYNPLEYSPRVFVTTIPFIGQGPSWRRRVDTLFPPYRGNCAMEIPPWTKTAPFPCYWGICEATDNKAGVSFCLSYLFPQSYVEGTETHTLTVTIHTPGAITRLSHDLSRQLSVKGKICGNERFVIGEDGENQLTVLRF</sequence>
<dbReference type="SUPFAM" id="SSF81383">
    <property type="entry name" value="F-box domain"/>
    <property type="match status" value="1"/>
</dbReference>
<feature type="domain" description="F-box" evidence="1">
    <location>
        <begin position="6"/>
        <end position="52"/>
    </location>
</feature>
<gene>
    <name evidence="2" type="ORF">TRUGW13939_00416</name>
</gene>
<dbReference type="GeneID" id="55987929"/>
<protein>
    <recommendedName>
        <fullName evidence="1">F-box domain-containing protein</fullName>
    </recommendedName>
</protein>
<keyword evidence="3" id="KW-1185">Reference proteome</keyword>
<dbReference type="Proteomes" id="UP000509510">
    <property type="component" value="Chromosome I"/>
</dbReference>
<evidence type="ECO:0000259" key="1">
    <source>
        <dbReference type="PROSITE" id="PS50181"/>
    </source>
</evidence>
<dbReference type="EMBL" id="CP055898">
    <property type="protein sequence ID" value="QKX53338.1"/>
    <property type="molecule type" value="Genomic_DNA"/>
</dbReference>
<dbReference type="PROSITE" id="PS50181">
    <property type="entry name" value="FBOX"/>
    <property type="match status" value="1"/>
</dbReference>
<proteinExistence type="predicted"/>
<dbReference type="Pfam" id="PF12937">
    <property type="entry name" value="F-box-like"/>
    <property type="match status" value="1"/>
</dbReference>
<dbReference type="OrthoDB" id="5334391at2759"/>
<dbReference type="KEGG" id="trg:TRUGW13939_00416"/>
<reference evidence="3" key="1">
    <citation type="submission" date="2020-06" db="EMBL/GenBank/DDBJ databases">
        <title>A chromosome-scale genome assembly of Talaromyces rugulosus W13939.</title>
        <authorList>
            <person name="Wang B."/>
            <person name="Guo L."/>
            <person name="Ye K."/>
            <person name="Wang L."/>
        </authorList>
    </citation>
    <scope>NUCLEOTIDE SEQUENCE [LARGE SCALE GENOMIC DNA]</scope>
    <source>
        <strain evidence="3">W13939</strain>
    </source>
</reference>
<evidence type="ECO:0000313" key="2">
    <source>
        <dbReference type="EMBL" id="QKX53338.1"/>
    </source>
</evidence>
<dbReference type="InterPro" id="IPR001810">
    <property type="entry name" value="F-box_dom"/>
</dbReference>
<dbReference type="RefSeq" id="XP_035339517.1">
    <property type="nucleotide sequence ID" value="XM_035483624.1"/>
</dbReference>